<proteinExistence type="predicted"/>
<evidence type="ECO:0000259" key="1">
    <source>
        <dbReference type="PROSITE" id="PS50994"/>
    </source>
</evidence>
<dbReference type="GO" id="GO:0015074">
    <property type="term" value="P:DNA integration"/>
    <property type="evidence" value="ECO:0007669"/>
    <property type="project" value="InterPro"/>
</dbReference>
<feature type="non-terminal residue" evidence="2">
    <location>
        <position position="443"/>
    </location>
</feature>
<dbReference type="InterPro" id="IPR036397">
    <property type="entry name" value="RNaseH_sf"/>
</dbReference>
<name>A0A836FPW2_9HYME</name>
<sequence>MKFVLQPLTIRVTNCDAKSRMMEGSVEKRKHGEMLPSIIRAIICPLNYGKINVLISLLESPNGIRFENVYVSLKSLQQPKYRYLENLFTSIDEIGYFTFSNNSDVVPPTETRPNSIFIFDDVACDKRDAILNLLSSCDFSSTASACARRRCSVCKHKRKEEEEQEEGEEASKIIEFKISCKRRKIERRYEPVWVRRSKGRLLSNRGYKYKHKKKSGKGLPHAMTLNDNAIDYMHWDDPNELVDCLRLLDASYRAGNNAHDNKMLKSRIHETSQSSNTNEKKYLIFLYPIYYASNVLTVIDVLSKYAWTVPLKSKGGSETANAIAEIVRESRCPKNLQTDMGKEFYNVDVQKILKKHDVNHCSTDSTLKASVVERFNRTLKNDIDIWNQFTHNGNYKWIDLLLRLISEYNARKHRTTTSCIVVNPNIYLVKKMLRKKGDKVYMK</sequence>
<feature type="non-terminal residue" evidence="2">
    <location>
        <position position="1"/>
    </location>
</feature>
<feature type="domain" description="Integrase catalytic" evidence="1">
    <location>
        <begin position="273"/>
        <end position="432"/>
    </location>
</feature>
<comment type="caution">
    <text evidence="2">The sequence shown here is derived from an EMBL/GenBank/DDBJ whole genome shotgun (WGS) entry which is preliminary data.</text>
</comment>
<dbReference type="InterPro" id="IPR001584">
    <property type="entry name" value="Integrase_cat-core"/>
</dbReference>
<evidence type="ECO:0000313" key="2">
    <source>
        <dbReference type="EMBL" id="KAG5323561.1"/>
    </source>
</evidence>
<gene>
    <name evidence="2" type="primary">F54h12.3_8</name>
    <name evidence="2" type="ORF">G6Z78_0002523</name>
</gene>
<dbReference type="PANTHER" id="PTHR46585:SF1">
    <property type="entry name" value="CHROMO DOMAIN-CONTAINING PROTEIN"/>
    <property type="match status" value="1"/>
</dbReference>
<protein>
    <submittedName>
        <fullName evidence="2">YMD3 protein</fullName>
    </submittedName>
</protein>
<accession>A0A836FPW2</accession>
<dbReference type="SUPFAM" id="SSF53098">
    <property type="entry name" value="Ribonuclease H-like"/>
    <property type="match status" value="1"/>
</dbReference>
<organism evidence="2 3">
    <name type="scientific">Pseudoatta argentina</name>
    <dbReference type="NCBI Taxonomy" id="621737"/>
    <lineage>
        <taxon>Eukaryota</taxon>
        <taxon>Metazoa</taxon>
        <taxon>Ecdysozoa</taxon>
        <taxon>Arthropoda</taxon>
        <taxon>Hexapoda</taxon>
        <taxon>Insecta</taxon>
        <taxon>Pterygota</taxon>
        <taxon>Neoptera</taxon>
        <taxon>Endopterygota</taxon>
        <taxon>Hymenoptera</taxon>
        <taxon>Apocrita</taxon>
        <taxon>Aculeata</taxon>
        <taxon>Formicoidea</taxon>
        <taxon>Formicidae</taxon>
        <taxon>Myrmicinae</taxon>
        <taxon>Pseudoatta</taxon>
    </lineage>
</organism>
<dbReference type="GO" id="GO:0003676">
    <property type="term" value="F:nucleic acid binding"/>
    <property type="evidence" value="ECO:0007669"/>
    <property type="project" value="InterPro"/>
</dbReference>
<dbReference type="AlphaFoldDB" id="A0A836FPW2"/>
<evidence type="ECO:0000313" key="3">
    <source>
        <dbReference type="Proteomes" id="UP000668214"/>
    </source>
</evidence>
<dbReference type="PANTHER" id="PTHR46585">
    <property type="entry name" value="INTEGRASE CORE DOMAIN CONTAINING PROTEIN"/>
    <property type="match status" value="1"/>
</dbReference>
<keyword evidence="3" id="KW-1185">Reference proteome</keyword>
<dbReference type="InterPro" id="IPR012337">
    <property type="entry name" value="RNaseH-like_sf"/>
</dbReference>
<reference evidence="2" key="1">
    <citation type="submission" date="2020-02" db="EMBL/GenBank/DDBJ databases">
        <title>Relaxed selection underlies rapid genomic changes in the transitions from sociality to social parasitism in ants.</title>
        <authorList>
            <person name="Bi X."/>
        </authorList>
    </citation>
    <scope>NUCLEOTIDE SEQUENCE</scope>
    <source>
        <strain evidence="2">BGI-DK2014c</strain>
        <tissue evidence="2">Whole body</tissue>
    </source>
</reference>
<dbReference type="Proteomes" id="UP000668214">
    <property type="component" value="Unassembled WGS sequence"/>
</dbReference>
<dbReference type="Gene3D" id="3.30.420.10">
    <property type="entry name" value="Ribonuclease H-like superfamily/Ribonuclease H"/>
    <property type="match status" value="1"/>
</dbReference>
<dbReference type="PROSITE" id="PS50994">
    <property type="entry name" value="INTEGRASE"/>
    <property type="match status" value="1"/>
</dbReference>
<dbReference type="EMBL" id="JAANIA010000564">
    <property type="protein sequence ID" value="KAG5323561.1"/>
    <property type="molecule type" value="Genomic_DNA"/>
</dbReference>